<reference evidence="1 2" key="1">
    <citation type="submission" date="2020-08" db="EMBL/GenBank/DDBJ databases">
        <title>Genomic Encyclopedia of Type Strains, Phase IV (KMG-IV): sequencing the most valuable type-strain genomes for metagenomic binning, comparative biology and taxonomic classification.</title>
        <authorList>
            <person name="Goeker M."/>
        </authorList>
    </citation>
    <scope>NUCLEOTIDE SEQUENCE [LARGE SCALE GENOMIC DNA]</scope>
    <source>
        <strain evidence="1 2">DSM 25079</strain>
    </source>
</reference>
<sequence length="156" mass="17102">MSGFMLATLLLAGSGAALQPADPTPESAFPESLELAQVTIRERVIIRVQTLAPRLAPAPRKIKPIKWKERKAKRCVAVSTLATASVNDRNSVDLVLRSGDRLRAKLESDCPALDFYSGFYLKPNPDGKICADRDMIFSRSGGQCEITAFRSLVPER</sequence>
<evidence type="ECO:0000313" key="1">
    <source>
        <dbReference type="EMBL" id="MBB5685775.1"/>
    </source>
</evidence>
<protein>
    <submittedName>
        <fullName evidence="1">Uncharacterized protein</fullName>
    </submittedName>
</protein>
<keyword evidence="2" id="KW-1185">Reference proteome</keyword>
<dbReference type="Proteomes" id="UP000549617">
    <property type="component" value="Unassembled WGS sequence"/>
</dbReference>
<proteinExistence type="predicted"/>
<dbReference type="AlphaFoldDB" id="A0A7W9EF77"/>
<organism evidence="1 2">
    <name type="scientific">Sphingobium boeckii</name>
    <dbReference type="NCBI Taxonomy" id="1082345"/>
    <lineage>
        <taxon>Bacteria</taxon>
        <taxon>Pseudomonadati</taxon>
        <taxon>Pseudomonadota</taxon>
        <taxon>Alphaproteobacteria</taxon>
        <taxon>Sphingomonadales</taxon>
        <taxon>Sphingomonadaceae</taxon>
        <taxon>Sphingobium</taxon>
    </lineage>
</organism>
<dbReference type="EMBL" id="JACIJC010000003">
    <property type="protein sequence ID" value="MBB5685775.1"/>
    <property type="molecule type" value="Genomic_DNA"/>
</dbReference>
<evidence type="ECO:0000313" key="2">
    <source>
        <dbReference type="Proteomes" id="UP000549617"/>
    </source>
</evidence>
<accession>A0A7W9EF77</accession>
<name>A0A7W9EF77_9SPHN</name>
<gene>
    <name evidence="1" type="ORF">FHS49_001791</name>
</gene>
<comment type="caution">
    <text evidence="1">The sequence shown here is derived from an EMBL/GenBank/DDBJ whole genome shotgun (WGS) entry which is preliminary data.</text>
</comment>
<dbReference type="RefSeq" id="WP_184017572.1">
    <property type="nucleotide sequence ID" value="NZ_JACIJC010000003.1"/>
</dbReference>